<evidence type="ECO:0000256" key="4">
    <source>
        <dbReference type="PROSITE-ProRule" id="PRU00094"/>
    </source>
</evidence>
<dbReference type="PROSITE" id="PS50114">
    <property type="entry name" value="GATA_ZN_FINGER_2"/>
    <property type="match status" value="1"/>
</dbReference>
<feature type="region of interest" description="Disordered" evidence="5">
    <location>
        <begin position="213"/>
        <end position="257"/>
    </location>
</feature>
<keyword evidence="8" id="KW-1185">Reference proteome</keyword>
<organism evidence="7 8">
    <name type="scientific">Podila verticillata NRRL 6337</name>
    <dbReference type="NCBI Taxonomy" id="1069443"/>
    <lineage>
        <taxon>Eukaryota</taxon>
        <taxon>Fungi</taxon>
        <taxon>Fungi incertae sedis</taxon>
        <taxon>Mucoromycota</taxon>
        <taxon>Mortierellomycotina</taxon>
        <taxon>Mortierellomycetes</taxon>
        <taxon>Mortierellales</taxon>
        <taxon>Mortierellaceae</taxon>
        <taxon>Podila</taxon>
    </lineage>
</organism>
<dbReference type="Proteomes" id="UP000243308">
    <property type="component" value="Unassembled WGS sequence"/>
</dbReference>
<dbReference type="GO" id="GO:0043565">
    <property type="term" value="F:sequence-specific DNA binding"/>
    <property type="evidence" value="ECO:0007669"/>
    <property type="project" value="InterPro"/>
</dbReference>
<evidence type="ECO:0000256" key="2">
    <source>
        <dbReference type="ARBA" id="ARBA00022771"/>
    </source>
</evidence>
<feature type="compositionally biased region" description="Low complexity" evidence="5">
    <location>
        <begin position="895"/>
        <end position="904"/>
    </location>
</feature>
<evidence type="ECO:0000256" key="3">
    <source>
        <dbReference type="ARBA" id="ARBA00022833"/>
    </source>
</evidence>
<dbReference type="SUPFAM" id="SSF57716">
    <property type="entry name" value="Glucocorticoid receptor-like (DNA-binding domain)"/>
    <property type="match status" value="1"/>
</dbReference>
<feature type="compositionally biased region" description="Low complexity" evidence="5">
    <location>
        <begin position="1160"/>
        <end position="1181"/>
    </location>
</feature>
<feature type="domain" description="GATA-type" evidence="6">
    <location>
        <begin position="524"/>
        <end position="560"/>
    </location>
</feature>
<dbReference type="Gene3D" id="3.30.50.10">
    <property type="entry name" value="Erythroid Transcription Factor GATA-1, subunit A"/>
    <property type="match status" value="1"/>
</dbReference>
<evidence type="ECO:0000256" key="1">
    <source>
        <dbReference type="ARBA" id="ARBA00022723"/>
    </source>
</evidence>
<proteinExistence type="predicted"/>
<feature type="region of interest" description="Disordered" evidence="5">
    <location>
        <begin position="567"/>
        <end position="648"/>
    </location>
</feature>
<feature type="compositionally biased region" description="Pro residues" evidence="5">
    <location>
        <begin position="599"/>
        <end position="634"/>
    </location>
</feature>
<evidence type="ECO:0000313" key="7">
    <source>
        <dbReference type="EMBL" id="KFH62979.1"/>
    </source>
</evidence>
<gene>
    <name evidence="7" type="ORF">MVEG_11017</name>
</gene>
<feature type="region of interest" description="Disordered" evidence="5">
    <location>
        <begin position="696"/>
        <end position="715"/>
    </location>
</feature>
<feature type="compositionally biased region" description="Low complexity" evidence="5">
    <location>
        <begin position="969"/>
        <end position="993"/>
    </location>
</feature>
<feature type="region of interest" description="Disordered" evidence="5">
    <location>
        <begin position="1"/>
        <end position="30"/>
    </location>
</feature>
<evidence type="ECO:0000256" key="5">
    <source>
        <dbReference type="SAM" id="MobiDB-lite"/>
    </source>
</evidence>
<dbReference type="GO" id="GO:0008270">
    <property type="term" value="F:zinc ion binding"/>
    <property type="evidence" value="ECO:0007669"/>
    <property type="project" value="UniProtKB-KW"/>
</dbReference>
<dbReference type="CDD" id="cd00202">
    <property type="entry name" value="ZnF_GATA"/>
    <property type="match status" value="1"/>
</dbReference>
<name>A0A086TM02_9FUNG</name>
<keyword evidence="3" id="KW-0862">Zinc</keyword>
<sequence>MSRRRAAAGARKPKVIYPTSTQPNPDPYDSVPTMNIADSGMLKRTLAQSRQSWTHGAFTRFYPEPPVGGASGKKYKTEVTPAGTCTVCIGPHMFLDTKFFTVYNPPPPPPPRSSSPSSSGPTLSGQLEFLDEEHVHTPSLFMGASPGPIPERVIELIMARTAGTPLPPELEEENATEEREAAAALAASSLSTRTTTETTAAITAAISEAIASEAESKDLRSTSEATAMDVDKDESSMDIDAPRSVSGEGANHTTTSEQTLVLTAEAKEDAAMAEPDTGDRAAEDKALSLLSGAATPLSVSAPPGGSKQKLASKSSRPRYQVIFEFKENPGVRWLFPTETSLELTPAEDNEPAKISSSFYLTIQDNKNLLSDGTLPSTTSTPSSQATTMVILQVTNELWEGLDRSVMDSSLVYRAMMDKMRHIPVRSYIRYTLPVTFTNEDLAPMGLWKLPDNKVVTIKSLQPPKRRNEPNGGRQSKPKRPKAVHEPPPPPIIRPSKKSLAPAPAPAPTPTSKSPKPPKPTPNIPVDGRACHYCGTRDTPMWRRGPDGTKTLCNSCGISWKRGKIEIDSDNGANVSPPTPTAPTRSRAPVSQALAASPAPASPAPAPVRASTPPPPPPAKAPAPPAKTSAPPPVKVPARAPTPQTPVVAPAPITTADAAIAILKEALADEQLMANGRPKYVDASDLRHAYRGGALKRHDPYLSSSSSYSDDDSDDMMPEVELVPLPSKKQRFSKGSPISSGGPKLVPINQISATNSKPNTKAALKTGTEKEKDKDTPASTTTTATTTPTGTPTVTSTATMVVHSNITTTDIGATAATTATKPAAIVTSTSAITTTATLVNSIPASLESTPPTSAGSSITAEHVSAPRAASSALTAPAAPAPTVASVVPVVPVAPTKPARSMAKTPGTKEKTPKSTTTAPKTTKKTAASVVGSTNASPTTSTPGTMTPPWTTSTKQSPSTAAVAKMTLLKSPSTTTSSSTTRHATNSSSTAASPSGHIEDGLSLYPTKNLYTNNTATFPLHFPTISIAFGPHNAQYTYPNCAVVLFENHFQIKLIQQTGTTAERTEIDIWKEAIESTEFHVVDAGDGENMIVLKALLRQFLSRFDKELLNPDKEESLIVFRFRERLDGGGPPVKPLLEQWLTTEIPVATPVETPVGTPRAISTAGVSSTSSSVHSSASTTPTTRTGVPSVAPTH</sequence>
<feature type="compositionally biased region" description="Basic residues" evidence="5">
    <location>
        <begin position="1"/>
        <end position="14"/>
    </location>
</feature>
<dbReference type="GO" id="GO:0006355">
    <property type="term" value="P:regulation of DNA-templated transcription"/>
    <property type="evidence" value="ECO:0007669"/>
    <property type="project" value="InterPro"/>
</dbReference>
<feature type="compositionally biased region" description="Low complexity" evidence="5">
    <location>
        <begin position="912"/>
        <end position="926"/>
    </location>
</feature>
<feature type="compositionally biased region" description="Low complexity" evidence="5">
    <location>
        <begin position="581"/>
        <end position="598"/>
    </location>
</feature>
<feature type="compositionally biased region" description="Pro residues" evidence="5">
    <location>
        <begin position="104"/>
        <end position="113"/>
    </location>
</feature>
<protein>
    <recommendedName>
        <fullName evidence="6">GATA-type domain-containing protein</fullName>
    </recommendedName>
</protein>
<evidence type="ECO:0000313" key="8">
    <source>
        <dbReference type="Proteomes" id="UP000243308"/>
    </source>
</evidence>
<dbReference type="InterPro" id="IPR000679">
    <property type="entry name" value="Znf_GATA"/>
</dbReference>
<feature type="compositionally biased region" description="Low complexity" evidence="5">
    <location>
        <begin position="935"/>
        <end position="952"/>
    </location>
</feature>
<accession>A0A086TM02</accession>
<dbReference type="AlphaFoldDB" id="A0A086TM02"/>
<feature type="compositionally biased region" description="Low complexity" evidence="5">
    <location>
        <begin position="732"/>
        <end position="743"/>
    </location>
</feature>
<keyword evidence="2 4" id="KW-0863">Zinc-finger</keyword>
<dbReference type="Pfam" id="PF00320">
    <property type="entry name" value="GATA"/>
    <property type="match status" value="1"/>
</dbReference>
<feature type="compositionally biased region" description="Low complexity" evidence="5">
    <location>
        <begin position="776"/>
        <end position="794"/>
    </location>
</feature>
<dbReference type="InterPro" id="IPR013088">
    <property type="entry name" value="Znf_NHR/GATA"/>
</dbReference>
<feature type="region of interest" description="Disordered" evidence="5">
    <location>
        <begin position="895"/>
        <end position="996"/>
    </location>
</feature>
<feature type="compositionally biased region" description="Low complexity" evidence="5">
    <location>
        <begin position="635"/>
        <end position="648"/>
    </location>
</feature>
<dbReference type="PANTHER" id="PTHR47255">
    <property type="entry name" value="GATA TRANSCRIPTION FACTOR 22-RELATED"/>
    <property type="match status" value="1"/>
</dbReference>
<feature type="compositionally biased region" description="Pro residues" evidence="5">
    <location>
        <begin position="502"/>
        <end position="522"/>
    </location>
</feature>
<feature type="region of interest" description="Disordered" evidence="5">
    <location>
        <begin position="1149"/>
        <end position="1192"/>
    </location>
</feature>
<feature type="region of interest" description="Disordered" evidence="5">
    <location>
        <begin position="728"/>
        <end position="794"/>
    </location>
</feature>
<dbReference type="SMART" id="SM00401">
    <property type="entry name" value="ZnF_GATA"/>
    <property type="match status" value="1"/>
</dbReference>
<dbReference type="PANTHER" id="PTHR47255:SF4">
    <property type="entry name" value="GATA ZINC FINGER DOMAIN-CONTAINING PROTEIN 12"/>
    <property type="match status" value="1"/>
</dbReference>
<feature type="compositionally biased region" description="Basic and acidic residues" evidence="5">
    <location>
        <begin position="766"/>
        <end position="775"/>
    </location>
</feature>
<reference evidence="7 8" key="1">
    <citation type="submission" date="2011-02" db="EMBL/GenBank/DDBJ databases">
        <title>The Genome Sequence of Mortierella verticillata NRRL 6337.</title>
        <authorList>
            <consortium name="The Broad Institute Genome Sequencing Platform"/>
            <person name="Russ C."/>
            <person name="Cuomo C."/>
            <person name="Burger G."/>
            <person name="Gray M.W."/>
            <person name="Holland P.W.H."/>
            <person name="King N."/>
            <person name="Lang F.B.F."/>
            <person name="Roger A.J."/>
            <person name="Ruiz-Trillo I."/>
            <person name="Young S.K."/>
            <person name="Zeng Q."/>
            <person name="Gargeya S."/>
            <person name="Alvarado L."/>
            <person name="Berlin A."/>
            <person name="Chapman S.B."/>
            <person name="Chen Z."/>
            <person name="Freedman E."/>
            <person name="Gellesch M."/>
            <person name="Goldberg J."/>
            <person name="Griggs A."/>
            <person name="Gujja S."/>
            <person name="Heilman E."/>
            <person name="Heiman D."/>
            <person name="Howarth C."/>
            <person name="Mehta T."/>
            <person name="Neiman D."/>
            <person name="Pearson M."/>
            <person name="Roberts A."/>
            <person name="Saif S."/>
            <person name="Shea T."/>
            <person name="Shenoy N."/>
            <person name="Sisk P."/>
            <person name="Stolte C."/>
            <person name="Sykes S."/>
            <person name="White J."/>
            <person name="Yandava C."/>
            <person name="Haas B."/>
            <person name="Nusbaum C."/>
            <person name="Birren B."/>
        </authorList>
    </citation>
    <scope>NUCLEOTIDE SEQUENCE [LARGE SCALE GENOMIC DNA]</scope>
    <source>
        <strain evidence="7 8">NRRL 6337</strain>
    </source>
</reference>
<evidence type="ECO:0000259" key="6">
    <source>
        <dbReference type="PROSITE" id="PS50114"/>
    </source>
</evidence>
<dbReference type="OrthoDB" id="2162994at2759"/>
<feature type="region of interest" description="Disordered" evidence="5">
    <location>
        <begin position="102"/>
        <end position="125"/>
    </location>
</feature>
<feature type="region of interest" description="Disordered" evidence="5">
    <location>
        <begin position="457"/>
        <end position="530"/>
    </location>
</feature>
<feature type="compositionally biased region" description="Polar residues" evidence="5">
    <location>
        <begin position="748"/>
        <end position="758"/>
    </location>
</feature>
<dbReference type="EMBL" id="KN042429">
    <property type="protein sequence ID" value="KFH62979.1"/>
    <property type="molecule type" value="Genomic_DNA"/>
</dbReference>
<dbReference type="InterPro" id="IPR052138">
    <property type="entry name" value="GATA_ZnFinger_Domain"/>
</dbReference>
<keyword evidence="1" id="KW-0479">Metal-binding</keyword>